<evidence type="ECO:0000313" key="2">
    <source>
        <dbReference type="Proteomes" id="UP000050164"/>
    </source>
</evidence>
<sequence>MNPFTDLFFVVSISIDNLSQRFLVIREEGTALVIFKSIVGFIEIFIVNLDVTDKTVIGLVERVVSHDP</sequence>
<accession>A0A655AYD6</accession>
<dbReference type="AlphaFoldDB" id="A0A655AYD6"/>
<reference evidence="1 2" key="1">
    <citation type="submission" date="2015-03" db="EMBL/GenBank/DDBJ databases">
        <authorList>
            <consortium name="Pathogen Informatics"/>
        </authorList>
    </citation>
    <scope>NUCLEOTIDE SEQUENCE [LARGE SCALE GENOMIC DNA]</scope>
    <source>
        <strain evidence="1 2">Bir 185</strain>
    </source>
</reference>
<dbReference type="Proteomes" id="UP000050164">
    <property type="component" value="Unassembled WGS sequence"/>
</dbReference>
<gene>
    <name evidence="1" type="ORF">ERS027659_05264</name>
</gene>
<protein>
    <submittedName>
        <fullName evidence="1">Uncharacterized protein</fullName>
    </submittedName>
</protein>
<organism evidence="1 2">
    <name type="scientific">Mycobacterium tuberculosis</name>
    <dbReference type="NCBI Taxonomy" id="1773"/>
    <lineage>
        <taxon>Bacteria</taxon>
        <taxon>Bacillati</taxon>
        <taxon>Actinomycetota</taxon>
        <taxon>Actinomycetes</taxon>
        <taxon>Mycobacteriales</taxon>
        <taxon>Mycobacteriaceae</taxon>
        <taxon>Mycobacterium</taxon>
        <taxon>Mycobacterium tuberculosis complex</taxon>
    </lineage>
</organism>
<dbReference type="EMBL" id="CNFT01002950">
    <property type="protein sequence ID" value="CKU65085.1"/>
    <property type="molecule type" value="Genomic_DNA"/>
</dbReference>
<name>A0A655AYD6_MYCTX</name>
<evidence type="ECO:0000313" key="1">
    <source>
        <dbReference type="EMBL" id="CKU65085.1"/>
    </source>
</evidence>
<proteinExistence type="predicted"/>